<protein>
    <recommendedName>
        <fullName evidence="4">Required for respiratory growth protein 9, mitochondrial</fullName>
    </recommendedName>
</protein>
<evidence type="ECO:0000313" key="8">
    <source>
        <dbReference type="Proteomes" id="UP000223968"/>
    </source>
</evidence>
<dbReference type="GO" id="GO:0005634">
    <property type="term" value="C:nucleus"/>
    <property type="evidence" value="ECO:0007669"/>
    <property type="project" value="TreeGrafter"/>
</dbReference>
<gene>
    <name evidence="7" type="ORF">AJ79_04022</name>
</gene>
<comment type="function">
    <text evidence="1">Required for respiratory activity and maintenance and expression of the mitochondrial genome.</text>
</comment>
<feature type="region of interest" description="Disordered" evidence="6">
    <location>
        <begin position="56"/>
        <end position="106"/>
    </location>
</feature>
<comment type="similarity">
    <text evidence="3">Belongs to the RRG9 family.</text>
</comment>
<accession>A0A2B7XW69</accession>
<reference evidence="7 8" key="1">
    <citation type="submission" date="2017-10" db="EMBL/GenBank/DDBJ databases">
        <title>Comparative genomics in systemic dimorphic fungi from Ajellomycetaceae.</title>
        <authorList>
            <person name="Munoz J.F."/>
            <person name="Mcewen J.G."/>
            <person name="Clay O.K."/>
            <person name="Cuomo C.A."/>
        </authorList>
    </citation>
    <scope>NUCLEOTIDE SEQUENCE [LARGE SCALE GENOMIC DNA]</scope>
    <source>
        <strain evidence="7 8">UAMH5409</strain>
    </source>
</reference>
<keyword evidence="8" id="KW-1185">Reference proteome</keyword>
<name>A0A2B7XW69_9EURO</name>
<dbReference type="PANTHER" id="PTHR13475:SF3">
    <property type="entry name" value="NEUGRIN"/>
    <property type="match status" value="1"/>
</dbReference>
<evidence type="ECO:0000256" key="3">
    <source>
        <dbReference type="ARBA" id="ARBA00010895"/>
    </source>
</evidence>
<keyword evidence="5" id="KW-0809">Transit peptide</keyword>
<dbReference type="STRING" id="1447875.A0A2B7XW69"/>
<evidence type="ECO:0000313" key="7">
    <source>
        <dbReference type="EMBL" id="PGH12798.1"/>
    </source>
</evidence>
<feature type="compositionally biased region" description="Polar residues" evidence="6">
    <location>
        <begin position="56"/>
        <end position="69"/>
    </location>
</feature>
<evidence type="ECO:0000256" key="6">
    <source>
        <dbReference type="SAM" id="MobiDB-lite"/>
    </source>
</evidence>
<proteinExistence type="inferred from homology"/>
<evidence type="ECO:0000256" key="1">
    <source>
        <dbReference type="ARBA" id="ARBA00003548"/>
    </source>
</evidence>
<feature type="compositionally biased region" description="Basic and acidic residues" evidence="6">
    <location>
        <begin position="81"/>
        <end position="106"/>
    </location>
</feature>
<dbReference type="GO" id="GO:0005739">
    <property type="term" value="C:mitochondrion"/>
    <property type="evidence" value="ECO:0007669"/>
    <property type="project" value="UniProtKB-SubCell"/>
</dbReference>
<evidence type="ECO:0000256" key="4">
    <source>
        <dbReference type="ARBA" id="ARBA00013566"/>
    </source>
</evidence>
<dbReference type="InterPro" id="IPR010487">
    <property type="entry name" value="NGRN/Rrg9"/>
</dbReference>
<dbReference type="Pfam" id="PF06413">
    <property type="entry name" value="Neugrin"/>
    <property type="match status" value="1"/>
</dbReference>
<evidence type="ECO:0000256" key="2">
    <source>
        <dbReference type="ARBA" id="ARBA00004173"/>
    </source>
</evidence>
<comment type="caution">
    <text evidence="7">The sequence shown here is derived from an EMBL/GenBank/DDBJ whole genome shotgun (WGS) entry which is preliminary data.</text>
</comment>
<comment type="subcellular location">
    <subcellularLocation>
        <location evidence="2">Mitochondrion</location>
    </subcellularLocation>
</comment>
<sequence length="221" mass="25521">MALPGLLRSLLGVQSPLPTTYGKCSLTTPCPRCTAIRPFATGWQPFSPRYFNTSRSISTQSSEALQQSPHGKARQTPRPSSKRDTKAKASGKSDKPEKPRKKEGWQIQKEALKKKFPEGFNPRKRLHPDTLNVIRHLHQQDPVKYSTPALSEEYKVSPEAIRRILKSKWQPDEETAAERRERWERRYKRIWNQWAEIGVRPHRPSFADLSDAKVLENKRSK</sequence>
<dbReference type="Proteomes" id="UP000223968">
    <property type="component" value="Unassembled WGS sequence"/>
</dbReference>
<dbReference type="OrthoDB" id="5578174at2759"/>
<dbReference type="AlphaFoldDB" id="A0A2B7XW69"/>
<evidence type="ECO:0000256" key="5">
    <source>
        <dbReference type="ARBA" id="ARBA00022946"/>
    </source>
</evidence>
<dbReference type="PANTHER" id="PTHR13475">
    <property type="entry name" value="NEUGRIN"/>
    <property type="match status" value="1"/>
</dbReference>
<organism evidence="7 8">
    <name type="scientific">Helicocarpus griseus UAMH5409</name>
    <dbReference type="NCBI Taxonomy" id="1447875"/>
    <lineage>
        <taxon>Eukaryota</taxon>
        <taxon>Fungi</taxon>
        <taxon>Dikarya</taxon>
        <taxon>Ascomycota</taxon>
        <taxon>Pezizomycotina</taxon>
        <taxon>Eurotiomycetes</taxon>
        <taxon>Eurotiomycetidae</taxon>
        <taxon>Onygenales</taxon>
        <taxon>Ajellomycetaceae</taxon>
        <taxon>Helicocarpus</taxon>
    </lineage>
</organism>
<dbReference type="EMBL" id="PDNB01000053">
    <property type="protein sequence ID" value="PGH12798.1"/>
    <property type="molecule type" value="Genomic_DNA"/>
</dbReference>